<evidence type="ECO:0000313" key="8">
    <source>
        <dbReference type="Proteomes" id="UP000763484"/>
    </source>
</evidence>
<feature type="transmembrane region" description="Helical" evidence="5">
    <location>
        <begin position="220"/>
        <end position="245"/>
    </location>
</feature>
<feature type="transmembrane region" description="Helical" evidence="5">
    <location>
        <begin position="148"/>
        <end position="168"/>
    </location>
</feature>
<feature type="transmembrane region" description="Helical" evidence="5">
    <location>
        <begin position="93"/>
        <end position="112"/>
    </location>
</feature>
<feature type="domain" description="NADH:quinone oxidoreductase/Mrp antiporter transmembrane" evidence="6">
    <location>
        <begin position="112"/>
        <end position="392"/>
    </location>
</feature>
<feature type="transmembrane region" description="Helical" evidence="5">
    <location>
        <begin position="348"/>
        <end position="371"/>
    </location>
</feature>
<evidence type="ECO:0000259" key="6">
    <source>
        <dbReference type="Pfam" id="PF00361"/>
    </source>
</evidence>
<reference evidence="7 8" key="1">
    <citation type="submission" date="2020-09" db="EMBL/GenBank/DDBJ databases">
        <title>Genomic characterization of a novel Parvarchaeota family in acid mine drainage sediments.</title>
        <authorList>
            <person name="Luo Z.-H."/>
        </authorList>
    </citation>
    <scope>NUCLEOTIDE SEQUENCE [LARGE SCALE GENOMIC DNA]</scope>
    <source>
        <strain evidence="7">TL1-5_bins.178</strain>
    </source>
</reference>
<protein>
    <recommendedName>
        <fullName evidence="6">NADH:quinone oxidoreductase/Mrp antiporter transmembrane domain-containing protein</fullName>
    </recommendedName>
</protein>
<feature type="transmembrane region" description="Helical" evidence="5">
    <location>
        <begin position="428"/>
        <end position="449"/>
    </location>
</feature>
<feature type="transmembrane region" description="Helical" evidence="5">
    <location>
        <begin position="251"/>
        <end position="273"/>
    </location>
</feature>
<feature type="transmembrane region" description="Helical" evidence="5">
    <location>
        <begin position="180"/>
        <end position="199"/>
    </location>
</feature>
<feature type="transmembrane region" description="Helical" evidence="5">
    <location>
        <begin position="65"/>
        <end position="86"/>
    </location>
</feature>
<comment type="subcellular location">
    <subcellularLocation>
        <location evidence="1">Membrane</location>
        <topology evidence="1">Multi-pass membrane protein</topology>
    </subcellularLocation>
</comment>
<evidence type="ECO:0000256" key="3">
    <source>
        <dbReference type="ARBA" id="ARBA00022989"/>
    </source>
</evidence>
<sequence>MMMNVQYMLIIGALLVPLVDLLRRLLKVKSTKFIHYLTVIILVLAFVFELLFGNLQSSLFNSTSYSYFINGFILLLSTLIFSFMVLHFDKLDTYIDTLFIMTVLGATLTVISSNFLSLIISLELMSIPSYALVLIIKDKRHLEGTFKYLFISILSIALLVFGSSLIFLSSGSLSFSSVSTVNYLLFLPGIAIVLAGVSYEATLVPFHSWAPDTYDAADSTVTAFLSSVPKAAGLIAIIHLFIYAFPLAQKFMLVVLMTLAIATIIVPSIIAISQSKLKRMLIYSSIAQSGFAFVGVSLLSTISIYSAVFYVFAFATADALVFLSFSMLESRGVSLISDLGKAKNLSRVSIAGLSLGLLSLAGFPPTIGFFGKLLIFMSLIFQGYVWIVIVLIALLLFSTFYYYNVFRKMYRKGPFSVKSNYIKPDIKWVLKEAIIIILMVMIFAGIMLVSAA</sequence>
<evidence type="ECO:0000256" key="2">
    <source>
        <dbReference type="ARBA" id="ARBA00022692"/>
    </source>
</evidence>
<dbReference type="GO" id="GO:0016020">
    <property type="term" value="C:membrane"/>
    <property type="evidence" value="ECO:0007669"/>
    <property type="project" value="UniProtKB-SubCell"/>
</dbReference>
<dbReference type="InterPro" id="IPR001750">
    <property type="entry name" value="ND/Mrp_TM"/>
</dbReference>
<feature type="transmembrane region" description="Helical" evidence="5">
    <location>
        <begin position="383"/>
        <end position="403"/>
    </location>
</feature>
<organism evidence="7 8">
    <name type="scientific">Candidatus Acidifodinimicrobium mancum</name>
    <dbReference type="NCBI Taxonomy" id="2898728"/>
    <lineage>
        <taxon>Archaea</taxon>
        <taxon>Candidatus Parvarchaeota</taxon>
        <taxon>Candidatus Acidifodinimicrobiaceae</taxon>
        <taxon>Candidatus Acidifodinimicrobium</taxon>
    </lineage>
</organism>
<dbReference type="PANTHER" id="PTHR22773">
    <property type="entry name" value="NADH DEHYDROGENASE"/>
    <property type="match status" value="1"/>
</dbReference>
<evidence type="ECO:0000256" key="4">
    <source>
        <dbReference type="ARBA" id="ARBA00023136"/>
    </source>
</evidence>
<name>A0A8T3UR24_9ARCH</name>
<evidence type="ECO:0000256" key="1">
    <source>
        <dbReference type="ARBA" id="ARBA00004141"/>
    </source>
</evidence>
<gene>
    <name evidence="7" type="ORF">IHE50_01490</name>
</gene>
<keyword evidence="2 5" id="KW-0812">Transmembrane</keyword>
<accession>A0A8T3UR24</accession>
<proteinExistence type="predicted"/>
<evidence type="ECO:0000256" key="5">
    <source>
        <dbReference type="SAM" id="Phobius"/>
    </source>
</evidence>
<keyword evidence="4 5" id="KW-0472">Membrane</keyword>
<evidence type="ECO:0000313" key="7">
    <source>
        <dbReference type="EMBL" id="MBE5728071.1"/>
    </source>
</evidence>
<feature type="transmembrane region" description="Helical" evidence="5">
    <location>
        <begin position="33"/>
        <end position="53"/>
    </location>
</feature>
<dbReference type="Proteomes" id="UP000763484">
    <property type="component" value="Unassembled WGS sequence"/>
</dbReference>
<dbReference type="EMBL" id="JADFAQ010000022">
    <property type="protein sequence ID" value="MBE5728071.1"/>
    <property type="molecule type" value="Genomic_DNA"/>
</dbReference>
<keyword evidence="3 5" id="KW-1133">Transmembrane helix</keyword>
<dbReference type="AlphaFoldDB" id="A0A8T3UR24"/>
<feature type="transmembrane region" description="Helical" evidence="5">
    <location>
        <begin position="6"/>
        <end position="26"/>
    </location>
</feature>
<comment type="caution">
    <text evidence="7">The sequence shown here is derived from an EMBL/GenBank/DDBJ whole genome shotgun (WGS) entry which is preliminary data.</text>
</comment>
<dbReference type="Pfam" id="PF00361">
    <property type="entry name" value="Proton_antipo_M"/>
    <property type="match status" value="1"/>
</dbReference>